<gene>
    <name evidence="1" type="ORF">E6H03_03215</name>
</gene>
<proteinExistence type="predicted"/>
<protein>
    <submittedName>
        <fullName evidence="1">Uncharacterized protein</fullName>
    </submittedName>
</protein>
<sequence length="68" mass="7962">MDLREYVHKLTDFIWEREHQSQKSVDAAVLSYIQDAVIAELEYRRRMDDLDRRIAELDALTGVGVHSS</sequence>
<dbReference type="Proteomes" id="UP000318093">
    <property type="component" value="Unassembled WGS sequence"/>
</dbReference>
<dbReference type="EMBL" id="VBAN01000095">
    <property type="protein sequence ID" value="TMI83727.1"/>
    <property type="molecule type" value="Genomic_DNA"/>
</dbReference>
<comment type="caution">
    <text evidence="1">The sequence shown here is derived from an EMBL/GenBank/DDBJ whole genome shotgun (WGS) entry which is preliminary data.</text>
</comment>
<reference evidence="1 2" key="1">
    <citation type="journal article" date="2019" name="Nat. Microbiol.">
        <title>Mediterranean grassland soil C-N compound turnover is dependent on rainfall and depth, and is mediated by genomically divergent microorganisms.</title>
        <authorList>
            <person name="Diamond S."/>
            <person name="Andeer P.F."/>
            <person name="Li Z."/>
            <person name="Crits-Christoph A."/>
            <person name="Burstein D."/>
            <person name="Anantharaman K."/>
            <person name="Lane K.R."/>
            <person name="Thomas B.C."/>
            <person name="Pan C."/>
            <person name="Northen T.R."/>
            <person name="Banfield J.F."/>
        </authorList>
    </citation>
    <scope>NUCLEOTIDE SEQUENCE [LARGE SCALE GENOMIC DNA]</scope>
    <source>
        <strain evidence="1">NP_6</strain>
    </source>
</reference>
<evidence type="ECO:0000313" key="2">
    <source>
        <dbReference type="Proteomes" id="UP000318093"/>
    </source>
</evidence>
<evidence type="ECO:0000313" key="1">
    <source>
        <dbReference type="EMBL" id="TMI83727.1"/>
    </source>
</evidence>
<name>A0A537JJJ7_9BACT</name>
<dbReference type="AlphaFoldDB" id="A0A537JJJ7"/>
<organism evidence="1 2">
    <name type="scientific">Candidatus Segetimicrobium genomatis</name>
    <dbReference type="NCBI Taxonomy" id="2569760"/>
    <lineage>
        <taxon>Bacteria</taxon>
        <taxon>Bacillati</taxon>
        <taxon>Candidatus Sysuimicrobiota</taxon>
        <taxon>Candidatus Sysuimicrobiia</taxon>
        <taxon>Candidatus Sysuimicrobiales</taxon>
        <taxon>Candidatus Segetimicrobiaceae</taxon>
        <taxon>Candidatus Segetimicrobium</taxon>
    </lineage>
</organism>
<accession>A0A537JJJ7</accession>